<reference evidence="3 4" key="1">
    <citation type="submission" date="2016-10" db="EMBL/GenBank/DDBJ databases">
        <authorList>
            <person name="Cai Z."/>
        </authorList>
    </citation>
    <scope>NUCLEOTIDE SEQUENCE [LARGE SCALE GENOMIC DNA]</scope>
</reference>
<dbReference type="STRING" id="3088.A0A383W7L1"/>
<dbReference type="InterPro" id="IPR000182">
    <property type="entry name" value="GNAT_dom"/>
</dbReference>
<dbReference type="GO" id="GO:0008080">
    <property type="term" value="F:N-acetyltransferase activity"/>
    <property type="evidence" value="ECO:0007669"/>
    <property type="project" value="TreeGrafter"/>
</dbReference>
<gene>
    <name evidence="3" type="ORF">BQ4739_LOCUS13894</name>
</gene>
<evidence type="ECO:0000259" key="2">
    <source>
        <dbReference type="PROSITE" id="PS51186"/>
    </source>
</evidence>
<feature type="region of interest" description="Disordered" evidence="1">
    <location>
        <begin position="326"/>
        <end position="360"/>
    </location>
</feature>
<evidence type="ECO:0000313" key="4">
    <source>
        <dbReference type="Proteomes" id="UP000256970"/>
    </source>
</evidence>
<dbReference type="CDD" id="cd04301">
    <property type="entry name" value="NAT_SF"/>
    <property type="match status" value="1"/>
</dbReference>
<feature type="domain" description="N-acetyltransferase" evidence="2">
    <location>
        <begin position="226"/>
        <end position="322"/>
    </location>
</feature>
<dbReference type="Proteomes" id="UP000256970">
    <property type="component" value="Unassembled WGS sequence"/>
</dbReference>
<dbReference type="Gene3D" id="3.40.630.30">
    <property type="match status" value="1"/>
</dbReference>
<dbReference type="GO" id="GO:0009507">
    <property type="term" value="C:chloroplast"/>
    <property type="evidence" value="ECO:0007669"/>
    <property type="project" value="TreeGrafter"/>
</dbReference>
<keyword evidence="4" id="KW-1185">Reference proteome</keyword>
<proteinExistence type="predicted"/>
<name>A0A383W7L1_TETOB</name>
<dbReference type="PROSITE" id="PS51186">
    <property type="entry name" value="GNAT"/>
    <property type="match status" value="1"/>
</dbReference>
<feature type="compositionally biased region" description="Low complexity" evidence="1">
    <location>
        <begin position="326"/>
        <end position="346"/>
    </location>
</feature>
<dbReference type="SUPFAM" id="SSF55729">
    <property type="entry name" value="Acyl-CoA N-acyltransferases (Nat)"/>
    <property type="match status" value="1"/>
</dbReference>
<sequence length="360" mass="39118">MHVLPLDKHSASSCTARHKLQRGVAAPAGPCLPQEQRKQQQSRHRCVTLAAVDASKLLVLASTPQEYFPAADLHATCFDHPRDASAALWARFERVWALQINDDLARRGVGNCKLLIAYDPEQAPADIQARAAAAAAVSAQADISSSNGTNGSSSSSSSSSIEYALPATPDYAFPALGYWLSRMVERPVWPGLGASFQDLAGIVGVAQVDSFGDIIPPRTLNASRDGAVGWVKREGFAYISNVAVAPQLRRSGIAQRLMAEAESLAATWGCSKAGLHCNPSNQPAMALYRRLRYKNGPLEAPWMPYLQGRAPDRCYLMLKRIRQQQQQEQQHQQQQHSQQQQQQQQQAGTAAVGTPAAQQC</sequence>
<organism evidence="3 4">
    <name type="scientific">Tetradesmus obliquus</name>
    <name type="common">Green alga</name>
    <name type="synonym">Acutodesmus obliquus</name>
    <dbReference type="NCBI Taxonomy" id="3088"/>
    <lineage>
        <taxon>Eukaryota</taxon>
        <taxon>Viridiplantae</taxon>
        <taxon>Chlorophyta</taxon>
        <taxon>core chlorophytes</taxon>
        <taxon>Chlorophyceae</taxon>
        <taxon>CS clade</taxon>
        <taxon>Sphaeropleales</taxon>
        <taxon>Scenedesmaceae</taxon>
        <taxon>Tetradesmus</taxon>
    </lineage>
</organism>
<protein>
    <recommendedName>
        <fullName evidence="2">N-acetyltransferase domain-containing protein</fullName>
    </recommendedName>
</protein>
<dbReference type="AlphaFoldDB" id="A0A383W7L1"/>
<dbReference type="Pfam" id="PF00583">
    <property type="entry name" value="Acetyltransf_1"/>
    <property type="match status" value="1"/>
</dbReference>
<dbReference type="InterPro" id="IPR016181">
    <property type="entry name" value="Acyl_CoA_acyltransferase"/>
</dbReference>
<dbReference type="EMBL" id="FNXT01001194">
    <property type="protein sequence ID" value="SZX73637.1"/>
    <property type="molecule type" value="Genomic_DNA"/>
</dbReference>
<evidence type="ECO:0000256" key="1">
    <source>
        <dbReference type="SAM" id="MobiDB-lite"/>
    </source>
</evidence>
<evidence type="ECO:0000313" key="3">
    <source>
        <dbReference type="EMBL" id="SZX73637.1"/>
    </source>
</evidence>
<dbReference type="PANTHER" id="PTHR47443:SF3">
    <property type="entry name" value="GCN5-RELATED N-ACETYLTRANSFERASE 4, CHLOROPLASTIC"/>
    <property type="match status" value="1"/>
</dbReference>
<accession>A0A383W7L1</accession>
<dbReference type="PANTHER" id="PTHR47443">
    <property type="entry name" value="ACYL-COA N-ACYLTRANSFERASES (NAT) SUPERFAMILY PROTEIN"/>
    <property type="match status" value="1"/>
</dbReference>